<dbReference type="RefSeq" id="WP_079704045.1">
    <property type="nucleotide sequence ID" value="NZ_FUYR01000007.1"/>
</dbReference>
<feature type="transmembrane region" description="Helical" evidence="1">
    <location>
        <begin position="33"/>
        <end position="51"/>
    </location>
</feature>
<name>A0A1T5FAI8_9SPHI</name>
<evidence type="ECO:0000313" key="2">
    <source>
        <dbReference type="EMBL" id="SKB93160.1"/>
    </source>
</evidence>
<evidence type="ECO:0000313" key="3">
    <source>
        <dbReference type="Proteomes" id="UP000189981"/>
    </source>
</evidence>
<sequence>MKQDQYPYEPEFSFKQVILKRREDLQLLWKHRYTLIIVGIIGAGLGALYAWTRPITYTAKLTFVVEEGGAGGGSLLSGLAGQFGIDIGGMSGTGGVLAGDNVQELLRSHKMIKNTLLTPFGEKSTLSLADKYAESAEMSKRWADKYNSGKTIRFPVDDSKYSRLQDSLLQVMVKQITEEELSVAKTDKKLSFFAASVTMANEQVAQLFTTRLIDQATRFYIDTKTLRQRTNVNRLQTRADSIGRLLNRKTYSASAANSILLDANPAYPTANVGVELKERDKMVLQTIYGEIVKNLEISRTMLIQETPTFQIVDEPELPLKKNRTGYLKSVVLGGLILGCLYALYLMLFKK</sequence>
<dbReference type="Proteomes" id="UP000189981">
    <property type="component" value="Unassembled WGS sequence"/>
</dbReference>
<proteinExistence type="predicted"/>
<keyword evidence="1" id="KW-0812">Transmembrane</keyword>
<keyword evidence="1" id="KW-1133">Transmembrane helix</keyword>
<dbReference type="AlphaFoldDB" id="A0A1T5FAI8"/>
<protein>
    <submittedName>
        <fullName evidence="2">Chain length determinant protein</fullName>
    </submittedName>
</protein>
<accession>A0A1T5FAI8</accession>
<organism evidence="2 3">
    <name type="scientific">Daejeonella lutea</name>
    <dbReference type="NCBI Taxonomy" id="572036"/>
    <lineage>
        <taxon>Bacteria</taxon>
        <taxon>Pseudomonadati</taxon>
        <taxon>Bacteroidota</taxon>
        <taxon>Sphingobacteriia</taxon>
        <taxon>Sphingobacteriales</taxon>
        <taxon>Sphingobacteriaceae</taxon>
        <taxon>Daejeonella</taxon>
    </lineage>
</organism>
<dbReference type="EMBL" id="FUYR01000007">
    <property type="protein sequence ID" value="SKB93160.1"/>
    <property type="molecule type" value="Genomic_DNA"/>
</dbReference>
<feature type="transmembrane region" description="Helical" evidence="1">
    <location>
        <begin position="326"/>
        <end position="347"/>
    </location>
</feature>
<gene>
    <name evidence="2" type="ORF">SAMN05661099_3545</name>
</gene>
<evidence type="ECO:0000256" key="1">
    <source>
        <dbReference type="SAM" id="Phobius"/>
    </source>
</evidence>
<keyword evidence="3" id="KW-1185">Reference proteome</keyword>
<dbReference type="STRING" id="572036.SAMN05661099_3545"/>
<keyword evidence="1" id="KW-0472">Membrane</keyword>
<reference evidence="3" key="1">
    <citation type="submission" date="2017-02" db="EMBL/GenBank/DDBJ databases">
        <authorList>
            <person name="Varghese N."/>
            <person name="Submissions S."/>
        </authorList>
    </citation>
    <scope>NUCLEOTIDE SEQUENCE [LARGE SCALE GENOMIC DNA]</scope>
    <source>
        <strain evidence="3">DSM 22385</strain>
    </source>
</reference>
<dbReference type="OrthoDB" id="745212at2"/>